<evidence type="ECO:0000313" key="3">
    <source>
        <dbReference type="Proteomes" id="UP000245634"/>
    </source>
</evidence>
<name>A0A316D4X7_9BACL</name>
<evidence type="ECO:0000259" key="1">
    <source>
        <dbReference type="PROSITE" id="PS51186"/>
    </source>
</evidence>
<dbReference type="Proteomes" id="UP000245634">
    <property type="component" value="Unassembled WGS sequence"/>
</dbReference>
<comment type="caution">
    <text evidence="2">The sequence shown here is derived from an EMBL/GenBank/DDBJ whole genome shotgun (WGS) entry which is preliminary data.</text>
</comment>
<sequence>MIRPLTPADAASYWELRLQMLQAHPEAFSDSYEEALQRPNPIEIFEKRFAPSPTSFTLGAFTDNDQLVGVVTIVREQSQKLAHKANLYAMYVAPAARAKGYAQDLIRAAVAKVQTDLPGVEQINLTVTASNTAARTLYTKLGFQTYGHEARAIRVGDTFYDDDHMVLKLPH</sequence>
<dbReference type="InterPro" id="IPR000182">
    <property type="entry name" value="GNAT_dom"/>
</dbReference>
<dbReference type="Pfam" id="PF00583">
    <property type="entry name" value="Acetyltransf_1"/>
    <property type="match status" value="1"/>
</dbReference>
<gene>
    <name evidence="2" type="ORF">C7459_12131</name>
</gene>
<accession>A0A316D4X7</accession>
<reference evidence="2 3" key="1">
    <citation type="submission" date="2018-05" db="EMBL/GenBank/DDBJ databases">
        <title>Genomic Encyclopedia of Type Strains, Phase IV (KMG-IV): sequencing the most valuable type-strain genomes for metagenomic binning, comparative biology and taxonomic classification.</title>
        <authorList>
            <person name="Goeker M."/>
        </authorList>
    </citation>
    <scope>NUCLEOTIDE SEQUENCE [LARGE SCALE GENOMIC DNA]</scope>
    <source>
        <strain evidence="2 3">DSM 18773</strain>
    </source>
</reference>
<protein>
    <submittedName>
        <fullName evidence="2">RimJ/RimL family protein N-acetyltransferase</fullName>
    </submittedName>
</protein>
<dbReference type="Gene3D" id="3.40.630.30">
    <property type="match status" value="1"/>
</dbReference>
<organism evidence="2 3">
    <name type="scientific">Tumebacillus permanentifrigoris</name>
    <dbReference type="NCBI Taxonomy" id="378543"/>
    <lineage>
        <taxon>Bacteria</taxon>
        <taxon>Bacillati</taxon>
        <taxon>Bacillota</taxon>
        <taxon>Bacilli</taxon>
        <taxon>Bacillales</taxon>
        <taxon>Alicyclobacillaceae</taxon>
        <taxon>Tumebacillus</taxon>
    </lineage>
</organism>
<dbReference type="PROSITE" id="PS51186">
    <property type="entry name" value="GNAT"/>
    <property type="match status" value="1"/>
</dbReference>
<dbReference type="AlphaFoldDB" id="A0A316D4X7"/>
<dbReference type="PANTHER" id="PTHR43617">
    <property type="entry name" value="L-AMINO ACID N-ACETYLTRANSFERASE"/>
    <property type="match status" value="1"/>
</dbReference>
<keyword evidence="3" id="KW-1185">Reference proteome</keyword>
<keyword evidence="2" id="KW-0808">Transferase</keyword>
<dbReference type="CDD" id="cd04301">
    <property type="entry name" value="NAT_SF"/>
    <property type="match status" value="1"/>
</dbReference>
<dbReference type="EMBL" id="QGGL01000021">
    <property type="protein sequence ID" value="PWK05968.1"/>
    <property type="molecule type" value="Genomic_DNA"/>
</dbReference>
<dbReference type="InterPro" id="IPR050276">
    <property type="entry name" value="MshD_Acetyltransferase"/>
</dbReference>
<feature type="domain" description="N-acetyltransferase" evidence="1">
    <location>
        <begin position="1"/>
        <end position="170"/>
    </location>
</feature>
<dbReference type="GO" id="GO:0016747">
    <property type="term" value="F:acyltransferase activity, transferring groups other than amino-acyl groups"/>
    <property type="evidence" value="ECO:0007669"/>
    <property type="project" value="InterPro"/>
</dbReference>
<dbReference type="SUPFAM" id="SSF55729">
    <property type="entry name" value="Acyl-CoA N-acyltransferases (Nat)"/>
    <property type="match status" value="1"/>
</dbReference>
<proteinExistence type="predicted"/>
<dbReference type="RefSeq" id="WP_170119569.1">
    <property type="nucleotide sequence ID" value="NZ_QGGL01000021.1"/>
</dbReference>
<dbReference type="PANTHER" id="PTHR43617:SF33">
    <property type="entry name" value="SPORE COAT POLYSACCHARIDE BIOSYNTHESIS PROTEIN SPSD"/>
    <property type="match status" value="1"/>
</dbReference>
<evidence type="ECO:0000313" key="2">
    <source>
        <dbReference type="EMBL" id="PWK05968.1"/>
    </source>
</evidence>
<dbReference type="InterPro" id="IPR016181">
    <property type="entry name" value="Acyl_CoA_acyltransferase"/>
</dbReference>